<evidence type="ECO:0000313" key="3">
    <source>
        <dbReference type="Proteomes" id="UP000242715"/>
    </source>
</evidence>
<reference evidence="3" key="1">
    <citation type="journal article" date="2017" name="Front. Plant Sci.">
        <title>Climate Clever Clovers: New Paradigm to Reduce the Environmental Footprint of Ruminants by Breeding Low Methanogenic Forages Utilizing Haplotype Variation.</title>
        <authorList>
            <person name="Kaur P."/>
            <person name="Appels R."/>
            <person name="Bayer P.E."/>
            <person name="Keeble-Gagnere G."/>
            <person name="Wang J."/>
            <person name="Hirakawa H."/>
            <person name="Shirasawa K."/>
            <person name="Vercoe P."/>
            <person name="Stefanova K."/>
            <person name="Durmic Z."/>
            <person name="Nichols P."/>
            <person name="Revell C."/>
            <person name="Isobe S.N."/>
            <person name="Edwards D."/>
            <person name="Erskine W."/>
        </authorList>
    </citation>
    <scope>NUCLEOTIDE SEQUENCE [LARGE SCALE GENOMIC DNA]</scope>
    <source>
        <strain evidence="3">cv. Daliak</strain>
    </source>
</reference>
<name>A0A2Z6NNI2_TRISU</name>
<evidence type="ECO:0000313" key="2">
    <source>
        <dbReference type="EMBL" id="GAU45918.1"/>
    </source>
</evidence>
<dbReference type="EMBL" id="DF974160">
    <property type="protein sequence ID" value="GAU45918.1"/>
    <property type="molecule type" value="Genomic_DNA"/>
</dbReference>
<evidence type="ECO:0000256" key="1">
    <source>
        <dbReference type="SAM" id="MobiDB-lite"/>
    </source>
</evidence>
<dbReference type="Proteomes" id="UP000242715">
    <property type="component" value="Unassembled WGS sequence"/>
</dbReference>
<protein>
    <submittedName>
        <fullName evidence="2">Uncharacterized protein</fullName>
    </submittedName>
</protein>
<proteinExistence type="predicted"/>
<gene>
    <name evidence="2" type="ORF">TSUD_280590</name>
</gene>
<keyword evidence="3" id="KW-1185">Reference proteome</keyword>
<feature type="region of interest" description="Disordered" evidence="1">
    <location>
        <begin position="1"/>
        <end position="89"/>
    </location>
</feature>
<sequence length="112" mass="12416">MATLLGIETETEELSKEEEGLKSRSSKKIKENAAKGGGDPPEKKTLSYKEMMTGLSGASGRNPIIELLSDSSDKENDDMDDDRDSKEDDIRIEEELFASYAYPEYTQETEAG</sequence>
<organism evidence="2 3">
    <name type="scientific">Trifolium subterraneum</name>
    <name type="common">Subterranean clover</name>
    <dbReference type="NCBI Taxonomy" id="3900"/>
    <lineage>
        <taxon>Eukaryota</taxon>
        <taxon>Viridiplantae</taxon>
        <taxon>Streptophyta</taxon>
        <taxon>Embryophyta</taxon>
        <taxon>Tracheophyta</taxon>
        <taxon>Spermatophyta</taxon>
        <taxon>Magnoliopsida</taxon>
        <taxon>eudicotyledons</taxon>
        <taxon>Gunneridae</taxon>
        <taxon>Pentapetalae</taxon>
        <taxon>rosids</taxon>
        <taxon>fabids</taxon>
        <taxon>Fabales</taxon>
        <taxon>Fabaceae</taxon>
        <taxon>Papilionoideae</taxon>
        <taxon>50 kb inversion clade</taxon>
        <taxon>NPAAA clade</taxon>
        <taxon>Hologalegina</taxon>
        <taxon>IRL clade</taxon>
        <taxon>Trifolieae</taxon>
        <taxon>Trifolium</taxon>
    </lineage>
</organism>
<feature type="compositionally biased region" description="Basic and acidic residues" evidence="1">
    <location>
        <begin position="13"/>
        <end position="33"/>
    </location>
</feature>
<dbReference type="AlphaFoldDB" id="A0A2Z6NNI2"/>
<accession>A0A2Z6NNI2</accession>